<dbReference type="PANTHER" id="PTHR46403:SF1">
    <property type="entry name" value="TP53-REGULATED INHIBITOR OF APOPTOSIS 1"/>
    <property type="match status" value="1"/>
</dbReference>
<evidence type="ECO:0000313" key="4">
    <source>
        <dbReference type="Proteomes" id="UP000515180"/>
    </source>
</evidence>
<keyword evidence="4" id="KW-1185">Reference proteome</keyword>
<proteinExistence type="inferred from homology"/>
<comment type="catalytic activity">
    <reaction evidence="3">
        <text>a 1,2-diacyl-sn-glycero-3-phosphate(in) = a 1,2-diacyl-sn-glycero-3-phosphate(out)</text>
        <dbReference type="Rhea" id="RHEA:36435"/>
        <dbReference type="ChEBI" id="CHEBI:58608"/>
    </reaction>
</comment>
<name>A0A6P3USE9_BOMIM</name>
<protein>
    <submittedName>
        <fullName evidence="5">TP53-regulated inhibitor of apoptosis 1 isoform X2</fullName>
    </submittedName>
</protein>
<organism evidence="4 5">
    <name type="scientific">Bombus impatiens</name>
    <name type="common">Bumblebee</name>
    <dbReference type="NCBI Taxonomy" id="132113"/>
    <lineage>
        <taxon>Eukaryota</taxon>
        <taxon>Metazoa</taxon>
        <taxon>Ecdysozoa</taxon>
        <taxon>Arthropoda</taxon>
        <taxon>Hexapoda</taxon>
        <taxon>Insecta</taxon>
        <taxon>Pterygota</taxon>
        <taxon>Neoptera</taxon>
        <taxon>Endopterygota</taxon>
        <taxon>Hymenoptera</taxon>
        <taxon>Apocrita</taxon>
        <taxon>Aculeata</taxon>
        <taxon>Apoidea</taxon>
        <taxon>Anthophila</taxon>
        <taxon>Apidae</taxon>
        <taxon>Bombus</taxon>
        <taxon>Pyrobombus</taxon>
    </lineage>
</organism>
<dbReference type="AlphaFoldDB" id="A0A6P3USE9"/>
<sequence>MEACKELKEKYDRCFNDWFSEKFLHGINDDSECAALLKVYTKCVAQAMKDQNINLDEVNVAHLGTEQEKKIEN</sequence>
<gene>
    <name evidence="5" type="primary">LOC100748483</name>
</gene>
<dbReference type="PANTHER" id="PTHR46403">
    <property type="entry name" value="TP53-REGULATED INHIBITOR OF APOPTOSIS 1"/>
    <property type="match status" value="1"/>
</dbReference>
<dbReference type="InterPro" id="IPR007918">
    <property type="entry name" value="MDM35_apoptosis"/>
</dbReference>
<accession>A0A6P3USE9</accession>
<dbReference type="GeneID" id="100748483"/>
<dbReference type="OMA" id="KKYDDCF"/>
<evidence type="ECO:0000256" key="1">
    <source>
        <dbReference type="ARBA" id="ARBA00006196"/>
    </source>
</evidence>
<evidence type="ECO:0000256" key="2">
    <source>
        <dbReference type="ARBA" id="ARBA00023157"/>
    </source>
</evidence>
<dbReference type="GO" id="GO:0005829">
    <property type="term" value="C:cytosol"/>
    <property type="evidence" value="ECO:0007669"/>
    <property type="project" value="TreeGrafter"/>
</dbReference>
<dbReference type="GO" id="GO:0005634">
    <property type="term" value="C:nucleus"/>
    <property type="evidence" value="ECO:0007669"/>
    <property type="project" value="TreeGrafter"/>
</dbReference>
<dbReference type="GO" id="GO:0045332">
    <property type="term" value="P:phospholipid translocation"/>
    <property type="evidence" value="ECO:0007669"/>
    <property type="project" value="TreeGrafter"/>
</dbReference>
<dbReference type="Proteomes" id="UP000515180">
    <property type="component" value="Unplaced"/>
</dbReference>
<evidence type="ECO:0000313" key="5">
    <source>
        <dbReference type="RefSeq" id="XP_012239839.1"/>
    </source>
</evidence>
<reference evidence="5" key="1">
    <citation type="submission" date="2025-08" db="UniProtKB">
        <authorList>
            <consortium name="RefSeq"/>
        </authorList>
    </citation>
    <scope>IDENTIFICATION</scope>
</reference>
<dbReference type="PROSITE" id="PS51808">
    <property type="entry name" value="CHCH"/>
    <property type="match status" value="1"/>
</dbReference>
<comment type="similarity">
    <text evidence="1">Belongs to the TRIAP1/MDM35 family.</text>
</comment>
<dbReference type="GO" id="GO:0005758">
    <property type="term" value="C:mitochondrial intermembrane space"/>
    <property type="evidence" value="ECO:0007669"/>
    <property type="project" value="TreeGrafter"/>
</dbReference>
<evidence type="ECO:0000256" key="3">
    <source>
        <dbReference type="ARBA" id="ARBA00023706"/>
    </source>
</evidence>
<dbReference type="RefSeq" id="XP_012239839.1">
    <property type="nucleotide sequence ID" value="XM_012384416.3"/>
</dbReference>
<dbReference type="OrthoDB" id="19091at2759"/>
<keyword evidence="2" id="KW-1015">Disulfide bond</keyword>
<dbReference type="Pfam" id="PF05254">
    <property type="entry name" value="UPF0203"/>
    <property type="match status" value="1"/>
</dbReference>
<dbReference type="GO" id="GO:1990050">
    <property type="term" value="F:phosphatidic acid transfer activity"/>
    <property type="evidence" value="ECO:0007669"/>
    <property type="project" value="TreeGrafter"/>
</dbReference>